<dbReference type="HAMAP" id="MF_00055">
    <property type="entry name" value="MEMO1"/>
    <property type="match status" value="1"/>
</dbReference>
<evidence type="ECO:0000313" key="4">
    <source>
        <dbReference type="Proteomes" id="UP000001068"/>
    </source>
</evidence>
<organism evidence="3 4">
    <name type="scientific">Desulfurococcus mucosus (strain ATCC 35584 / DSM 2162 / JCM 9187 / O7/1)</name>
    <dbReference type="NCBI Taxonomy" id="765177"/>
    <lineage>
        <taxon>Archaea</taxon>
        <taxon>Thermoproteota</taxon>
        <taxon>Thermoprotei</taxon>
        <taxon>Desulfurococcales</taxon>
        <taxon>Desulfurococcaceae</taxon>
        <taxon>Desulfurococcus</taxon>
    </lineage>
</organism>
<gene>
    <name evidence="3" type="ordered locus">Desmu_1348</name>
</gene>
<dbReference type="NCBIfam" id="TIGR04336">
    <property type="entry name" value="AmmeMemoSam_B"/>
    <property type="match status" value="1"/>
</dbReference>
<evidence type="ECO:0000256" key="1">
    <source>
        <dbReference type="ARBA" id="ARBA00006315"/>
    </source>
</evidence>
<dbReference type="AlphaFoldDB" id="E8R7H7"/>
<name>E8R7H7_DESM0</name>
<dbReference type="KEGG" id="dmu:Desmu_1348"/>
<dbReference type="RefSeq" id="WP_013562864.1">
    <property type="nucleotide sequence ID" value="NC_014961.1"/>
</dbReference>
<dbReference type="PANTHER" id="PTHR11060:SF0">
    <property type="entry name" value="PROTEIN MEMO1"/>
    <property type="match status" value="1"/>
</dbReference>
<evidence type="ECO:0000313" key="3">
    <source>
        <dbReference type="EMBL" id="ADV65642.1"/>
    </source>
</evidence>
<dbReference type="STRING" id="765177.Desmu_1348"/>
<dbReference type="CDD" id="cd07361">
    <property type="entry name" value="MEMO_like"/>
    <property type="match status" value="1"/>
</dbReference>
<dbReference type="EMBL" id="CP002363">
    <property type="protein sequence ID" value="ADV65642.1"/>
    <property type="molecule type" value="Genomic_DNA"/>
</dbReference>
<evidence type="ECO:0000256" key="2">
    <source>
        <dbReference type="HAMAP-Rule" id="MF_00055"/>
    </source>
</evidence>
<dbReference type="OrthoDB" id="372162at2157"/>
<accession>E8R7H7</accession>
<sequence>MKRRTAVVAGYFYPDKREELVKVIEWSFKHGVGPGSTPSVSEAPVSNIIGYVVPHAGYIYSGPVAAHAYYDMAVNGRPDTIVILGTNHTGMGRIVSVYPGGLWETPIGDLTVDGEVAEGIVKHSSVAEFDEYAHLEEHSVEVQLPFIAYLYNGRVRIVPVVIRVHTPDIARDLAEAIRRVTESSGKKIIILASSDFNHYEPHDETVRKDMAAINEILKLDSDGFYNTMLRDDISICGPGGIMTLIEYTRMLGGKALLLKHATSGDTSGDRSHVVGYASIKFYL</sequence>
<reference evidence="4" key="1">
    <citation type="submission" date="2010-11" db="EMBL/GenBank/DDBJ databases">
        <title>The complete genome of Desulfurococcus mucosus DSM 2162.</title>
        <authorList>
            <consortium name="US DOE Joint Genome Institute (JGI-PGF)"/>
            <person name="Lucas S."/>
            <person name="Copeland A."/>
            <person name="Lapidus A."/>
            <person name="Bruce D."/>
            <person name="Goodwin L."/>
            <person name="Pitluck S."/>
            <person name="Kyrpides N."/>
            <person name="Mavromatis K."/>
            <person name="Pagani I."/>
            <person name="Ivanova N."/>
            <person name="Ovchinnikova G."/>
            <person name="Chertkov O."/>
            <person name="Held B."/>
            <person name="Brettin T."/>
            <person name="Detter J.C."/>
            <person name="Tapia R."/>
            <person name="Han C."/>
            <person name="Land M."/>
            <person name="Hauser L."/>
            <person name="Markowitz V."/>
            <person name="Cheng J.-F."/>
            <person name="Hugenholtz P."/>
            <person name="Woyke T."/>
            <person name="Wu D."/>
            <person name="Wirth R."/>
            <person name="Bilek Y."/>
            <person name="Hader T."/>
            <person name="Klenk H.-P."/>
            <person name="Eisen J.A."/>
        </authorList>
    </citation>
    <scope>NUCLEOTIDE SEQUENCE [LARGE SCALE GENOMIC DNA]</scope>
    <source>
        <strain evidence="4">ATCC 35584 / DSM 2162 / JCM 9187 / O7/1</strain>
    </source>
</reference>
<proteinExistence type="inferred from homology"/>
<dbReference type="Gene3D" id="3.40.830.10">
    <property type="entry name" value="LigB-like"/>
    <property type="match status" value="1"/>
</dbReference>
<dbReference type="GeneID" id="10154074"/>
<reference evidence="3 4" key="2">
    <citation type="journal article" date="2011" name="Stand. Genomic Sci.">
        <title>Complete genome sequence of Desulfurococcus mucosus type strain (O7/1).</title>
        <authorList>
            <person name="Wirth R."/>
            <person name="Chertkov O."/>
            <person name="Held B."/>
            <person name="Lapidus A."/>
            <person name="Nolan M."/>
            <person name="Lucas S."/>
            <person name="Hammon N."/>
            <person name="Deshpande S."/>
            <person name="Cheng J.F."/>
            <person name="Tapia R."/>
            <person name="Han C."/>
            <person name="Goodwin L."/>
            <person name="Pitluck S."/>
            <person name="Liolios K."/>
            <person name="Ioanna P."/>
            <person name="Ivanova N."/>
            <person name="Mavromatis K."/>
            <person name="Mikhailova N."/>
            <person name="Pati A."/>
            <person name="Chen A."/>
            <person name="Palaniappan K."/>
            <person name="Land M."/>
            <person name="Hauser L."/>
            <person name="Chang Y.J."/>
            <person name="Jeffries C.D."/>
            <person name="Bilek Y."/>
            <person name="Hader T."/>
            <person name="Rohde M."/>
            <person name="Spring S."/>
            <person name="Sikorski J."/>
            <person name="Goker M."/>
            <person name="Woyke T."/>
            <person name="Bristow J."/>
            <person name="Eisen J.A."/>
            <person name="Markowitz V."/>
            <person name="Hugenholtz P."/>
            <person name="Kyrpides N.C."/>
            <person name="Klenk H.P."/>
        </authorList>
    </citation>
    <scope>NUCLEOTIDE SEQUENCE [LARGE SCALE GENOMIC DNA]</scope>
    <source>
        <strain evidence="4">ATCC 35584 / DSM 2162 / JCM 9187 / O7/1</strain>
    </source>
</reference>
<dbReference type="Pfam" id="PF01875">
    <property type="entry name" value="Memo"/>
    <property type="match status" value="1"/>
</dbReference>
<dbReference type="PANTHER" id="PTHR11060">
    <property type="entry name" value="PROTEIN MEMO1"/>
    <property type="match status" value="1"/>
</dbReference>
<dbReference type="eggNOG" id="arCOG01728">
    <property type="taxonomic scope" value="Archaea"/>
</dbReference>
<protein>
    <recommendedName>
        <fullName evidence="2">MEMO1 family protein Desmu_1348</fullName>
    </recommendedName>
</protein>
<dbReference type="InterPro" id="IPR002737">
    <property type="entry name" value="MEMO1_fam"/>
</dbReference>
<comment type="similarity">
    <text evidence="1 2">Belongs to the MEMO1 family.</text>
</comment>
<dbReference type="Proteomes" id="UP000001068">
    <property type="component" value="Chromosome"/>
</dbReference>
<keyword evidence="4" id="KW-1185">Reference proteome</keyword>
<dbReference type="HOGENOM" id="CLU_038085_2_0_2"/>
<dbReference type="SUPFAM" id="SSF53213">
    <property type="entry name" value="LigB-like"/>
    <property type="match status" value="1"/>
</dbReference>